<evidence type="ECO:0000256" key="5">
    <source>
        <dbReference type="ARBA" id="ARBA00022475"/>
    </source>
</evidence>
<reference evidence="15" key="2">
    <citation type="submission" date="2020-05" db="UniProtKB">
        <authorList>
            <consortium name="EnsemblMetazoa"/>
        </authorList>
    </citation>
    <scope>IDENTIFICATION</scope>
    <source>
        <strain evidence="15">IAEA</strain>
    </source>
</reference>
<comment type="cofactor">
    <cofactor evidence="1">
        <name>Zn(2+)</name>
        <dbReference type="ChEBI" id="CHEBI:29105"/>
    </cofactor>
</comment>
<evidence type="ECO:0000256" key="7">
    <source>
        <dbReference type="ARBA" id="ARBA00022723"/>
    </source>
</evidence>
<keyword evidence="16" id="KW-1185">Reference proteome</keyword>
<keyword evidence="4" id="KW-0031">Aminopeptidase</keyword>
<dbReference type="Proteomes" id="UP000091820">
    <property type="component" value="Unassembled WGS sequence"/>
</dbReference>
<evidence type="ECO:0000256" key="10">
    <source>
        <dbReference type="ARBA" id="ARBA00023049"/>
    </source>
</evidence>
<evidence type="ECO:0000259" key="14">
    <source>
        <dbReference type="Pfam" id="PF11838"/>
    </source>
</evidence>
<keyword evidence="5" id="KW-1003">Cell membrane</keyword>
<dbReference type="PANTHER" id="PTHR11533:SF276">
    <property type="entry name" value="GLUTAMYL AMINOPEPTIDASE"/>
    <property type="match status" value="1"/>
</dbReference>
<organism evidence="15 16">
    <name type="scientific">Glossina brevipalpis</name>
    <dbReference type="NCBI Taxonomy" id="37001"/>
    <lineage>
        <taxon>Eukaryota</taxon>
        <taxon>Metazoa</taxon>
        <taxon>Ecdysozoa</taxon>
        <taxon>Arthropoda</taxon>
        <taxon>Hexapoda</taxon>
        <taxon>Insecta</taxon>
        <taxon>Pterygota</taxon>
        <taxon>Neoptera</taxon>
        <taxon>Endopterygota</taxon>
        <taxon>Diptera</taxon>
        <taxon>Brachycera</taxon>
        <taxon>Muscomorpha</taxon>
        <taxon>Hippoboscoidea</taxon>
        <taxon>Glossinidae</taxon>
        <taxon>Glossina</taxon>
    </lineage>
</organism>
<protein>
    <recommendedName>
        <fullName evidence="14">ERAP1-like C-terminal domain-containing protein</fullName>
    </recommendedName>
</protein>
<comment type="similarity">
    <text evidence="3">Belongs to the peptidase M1 family.</text>
</comment>
<keyword evidence="10" id="KW-0482">Metalloprotease</keyword>
<dbReference type="PANTHER" id="PTHR11533">
    <property type="entry name" value="PROTEASE M1 ZINC METALLOPROTEASE"/>
    <property type="match status" value="1"/>
</dbReference>
<evidence type="ECO:0000256" key="11">
    <source>
        <dbReference type="ARBA" id="ARBA00023136"/>
    </source>
</evidence>
<evidence type="ECO:0000313" key="15">
    <source>
        <dbReference type="EnsemblMetazoa" id="GBRI025114-PA"/>
    </source>
</evidence>
<keyword evidence="12" id="KW-1015">Disulfide bond</keyword>
<evidence type="ECO:0000313" key="16">
    <source>
        <dbReference type="Proteomes" id="UP000091820"/>
    </source>
</evidence>
<dbReference type="STRING" id="37001.A0A1A9WMJ6"/>
<dbReference type="FunFam" id="1.25.50.20:FF:000001">
    <property type="entry name" value="Aminopeptidase"/>
    <property type="match status" value="1"/>
</dbReference>
<dbReference type="EnsemblMetazoa" id="GBRI025114-RA">
    <property type="protein sequence ID" value="GBRI025114-PA"/>
    <property type="gene ID" value="GBRI025114"/>
</dbReference>
<dbReference type="GO" id="GO:0005615">
    <property type="term" value="C:extracellular space"/>
    <property type="evidence" value="ECO:0007669"/>
    <property type="project" value="TreeGrafter"/>
</dbReference>
<keyword evidence="6" id="KW-0645">Protease</keyword>
<keyword evidence="8" id="KW-0378">Hydrolase</keyword>
<dbReference type="GO" id="GO:0070006">
    <property type="term" value="F:metalloaminopeptidase activity"/>
    <property type="evidence" value="ECO:0007669"/>
    <property type="project" value="TreeGrafter"/>
</dbReference>
<evidence type="ECO:0000256" key="9">
    <source>
        <dbReference type="ARBA" id="ARBA00022833"/>
    </source>
</evidence>
<feature type="domain" description="ERAP1-like C-terminal" evidence="14">
    <location>
        <begin position="13"/>
        <end position="335"/>
    </location>
</feature>
<dbReference type="InterPro" id="IPR050344">
    <property type="entry name" value="Peptidase_M1_aminopeptidases"/>
</dbReference>
<evidence type="ECO:0000256" key="2">
    <source>
        <dbReference type="ARBA" id="ARBA00004236"/>
    </source>
</evidence>
<keyword evidence="7" id="KW-0479">Metal-binding</keyword>
<evidence type="ECO:0000256" key="12">
    <source>
        <dbReference type="ARBA" id="ARBA00023157"/>
    </source>
</evidence>
<evidence type="ECO:0000256" key="6">
    <source>
        <dbReference type="ARBA" id="ARBA00022670"/>
    </source>
</evidence>
<evidence type="ECO:0000256" key="8">
    <source>
        <dbReference type="ARBA" id="ARBA00022801"/>
    </source>
</evidence>
<dbReference type="InterPro" id="IPR024571">
    <property type="entry name" value="ERAP1-like_C_dom"/>
</dbReference>
<sequence>MYIIINLSKEVKWIKFNYNQIGYYRVNYPTDMWRNLALKLSETPKTFSVTDRASLLNDAFSLADSTQLKYDLVLNMTEYLIVENDFVPWSVAAAKLISLHRRLIFTDISELFRSYAQHLIKPIFLTLGWNIDPRDDHLHNRLRVIILSAACSLGLPECLTEASKHFKKWIKNPDQLPHPDIRNTVYYYGMMDTSSEDYWYQMWKIFLIKRNTSERFDLMYGLAAAQKMSILSRYIELAWNEEYVQEQDYATCLQYIASNPIGKSIVWDYVREHWPYLLKRFGFNEPTILGKMILSITGHFSSKTKYEEMQHFFNRYPETTAKEASFRVKALETVKNNMAWLDNNFETLHDWLQKFQAFTS</sequence>
<dbReference type="VEuPathDB" id="VectorBase:GBRI025114"/>
<reference evidence="16" key="1">
    <citation type="submission" date="2014-03" db="EMBL/GenBank/DDBJ databases">
        <authorList>
            <person name="Aksoy S."/>
            <person name="Warren W."/>
            <person name="Wilson R.K."/>
        </authorList>
    </citation>
    <scope>NUCLEOTIDE SEQUENCE [LARGE SCALE GENOMIC DNA]</scope>
    <source>
        <strain evidence="16">IAEA</strain>
    </source>
</reference>
<proteinExistence type="inferred from homology"/>
<keyword evidence="9" id="KW-0862">Zinc</keyword>
<name>A0A1A9WMJ6_9MUSC</name>
<evidence type="ECO:0000256" key="4">
    <source>
        <dbReference type="ARBA" id="ARBA00022438"/>
    </source>
</evidence>
<keyword evidence="13" id="KW-0325">Glycoprotein</keyword>
<dbReference type="GO" id="GO:0005737">
    <property type="term" value="C:cytoplasm"/>
    <property type="evidence" value="ECO:0007669"/>
    <property type="project" value="TreeGrafter"/>
</dbReference>
<dbReference type="AlphaFoldDB" id="A0A1A9WMJ6"/>
<comment type="subcellular location">
    <subcellularLocation>
        <location evidence="2">Cell membrane</location>
    </subcellularLocation>
</comment>
<dbReference type="GO" id="GO:0008270">
    <property type="term" value="F:zinc ion binding"/>
    <property type="evidence" value="ECO:0007669"/>
    <property type="project" value="TreeGrafter"/>
</dbReference>
<dbReference type="GO" id="GO:0005886">
    <property type="term" value="C:plasma membrane"/>
    <property type="evidence" value="ECO:0007669"/>
    <property type="project" value="UniProtKB-SubCell"/>
</dbReference>
<dbReference type="Gene3D" id="2.60.40.1910">
    <property type="match status" value="1"/>
</dbReference>
<keyword evidence="11" id="KW-0472">Membrane</keyword>
<dbReference type="GO" id="GO:0043171">
    <property type="term" value="P:peptide catabolic process"/>
    <property type="evidence" value="ECO:0007669"/>
    <property type="project" value="TreeGrafter"/>
</dbReference>
<dbReference type="Gene3D" id="1.25.50.20">
    <property type="match status" value="1"/>
</dbReference>
<dbReference type="GO" id="GO:0006508">
    <property type="term" value="P:proteolysis"/>
    <property type="evidence" value="ECO:0007669"/>
    <property type="project" value="UniProtKB-KW"/>
</dbReference>
<dbReference type="GO" id="GO:0042277">
    <property type="term" value="F:peptide binding"/>
    <property type="evidence" value="ECO:0007669"/>
    <property type="project" value="TreeGrafter"/>
</dbReference>
<evidence type="ECO:0000256" key="1">
    <source>
        <dbReference type="ARBA" id="ARBA00001947"/>
    </source>
</evidence>
<accession>A0A1A9WMJ6</accession>
<evidence type="ECO:0000256" key="13">
    <source>
        <dbReference type="ARBA" id="ARBA00023180"/>
    </source>
</evidence>
<evidence type="ECO:0000256" key="3">
    <source>
        <dbReference type="ARBA" id="ARBA00010136"/>
    </source>
</evidence>
<dbReference type="Pfam" id="PF11838">
    <property type="entry name" value="ERAP1_C"/>
    <property type="match status" value="1"/>
</dbReference>